<dbReference type="GO" id="GO:0030424">
    <property type="term" value="C:axon"/>
    <property type="evidence" value="ECO:0007669"/>
    <property type="project" value="TreeGrafter"/>
</dbReference>
<dbReference type="InterPro" id="IPR009138">
    <property type="entry name" value="Neural_cell_adh"/>
</dbReference>
<dbReference type="EMBL" id="BEZZ01000256">
    <property type="protein sequence ID" value="GCC29556.1"/>
    <property type="molecule type" value="Genomic_DNA"/>
</dbReference>
<dbReference type="FunFam" id="2.60.40.10:FF:000086">
    <property type="entry name" value="Neural cell adhesion molecule 1"/>
    <property type="match status" value="1"/>
</dbReference>
<dbReference type="SUPFAM" id="SSF48726">
    <property type="entry name" value="Immunoglobulin"/>
    <property type="match status" value="2"/>
</dbReference>
<keyword evidence="6" id="KW-0130">Cell adhesion</keyword>
<feature type="domain" description="Ig-like" evidence="12">
    <location>
        <begin position="13"/>
        <end position="102"/>
    </location>
</feature>
<dbReference type="AlphaFoldDB" id="A0A401SGL6"/>
<dbReference type="PANTHER" id="PTHR45080:SF36">
    <property type="entry name" value="NEURAL CELL ADHESION MOLECULE 2"/>
    <property type="match status" value="1"/>
</dbReference>
<dbReference type="InterPro" id="IPR050958">
    <property type="entry name" value="Cell_Adh-Cytoskel_Orgn"/>
</dbReference>
<organism evidence="13 14">
    <name type="scientific">Chiloscyllium punctatum</name>
    <name type="common">Brownbanded bambooshark</name>
    <name type="synonym">Hemiscyllium punctatum</name>
    <dbReference type="NCBI Taxonomy" id="137246"/>
    <lineage>
        <taxon>Eukaryota</taxon>
        <taxon>Metazoa</taxon>
        <taxon>Chordata</taxon>
        <taxon>Craniata</taxon>
        <taxon>Vertebrata</taxon>
        <taxon>Chondrichthyes</taxon>
        <taxon>Elasmobranchii</taxon>
        <taxon>Galeomorphii</taxon>
        <taxon>Galeoidea</taxon>
        <taxon>Orectolobiformes</taxon>
        <taxon>Hemiscylliidae</taxon>
        <taxon>Chiloscyllium</taxon>
    </lineage>
</organism>
<evidence type="ECO:0000256" key="5">
    <source>
        <dbReference type="ARBA" id="ARBA00022737"/>
    </source>
</evidence>
<dbReference type="SMART" id="SM00408">
    <property type="entry name" value="IGc2"/>
    <property type="match status" value="2"/>
</dbReference>
<keyword evidence="8" id="KW-0472">Membrane</keyword>
<dbReference type="PRINTS" id="PR01838">
    <property type="entry name" value="NCAMFAMILY"/>
</dbReference>
<comment type="caution">
    <text evidence="13">The sequence shown here is derived from an EMBL/GenBank/DDBJ whole genome shotgun (WGS) entry which is preliminary data.</text>
</comment>
<evidence type="ECO:0000313" key="14">
    <source>
        <dbReference type="Proteomes" id="UP000287033"/>
    </source>
</evidence>
<comment type="subcellular location">
    <subcellularLocation>
        <location evidence="1">Cell membrane</location>
        <topology evidence="1">Single-pass membrane protein</topology>
    </subcellularLocation>
</comment>
<dbReference type="GO" id="GO:0043025">
    <property type="term" value="C:neuronal cell body"/>
    <property type="evidence" value="ECO:0007669"/>
    <property type="project" value="TreeGrafter"/>
</dbReference>
<dbReference type="PANTHER" id="PTHR45080">
    <property type="entry name" value="CONTACTIN 5"/>
    <property type="match status" value="1"/>
</dbReference>
<dbReference type="Pfam" id="PF13927">
    <property type="entry name" value="Ig_3"/>
    <property type="match status" value="1"/>
</dbReference>
<evidence type="ECO:0000256" key="11">
    <source>
        <dbReference type="ARBA" id="ARBA00023319"/>
    </source>
</evidence>
<dbReference type="InterPro" id="IPR013098">
    <property type="entry name" value="Ig_I-set"/>
</dbReference>
<keyword evidence="4" id="KW-0732">Signal</keyword>
<evidence type="ECO:0000259" key="12">
    <source>
        <dbReference type="PROSITE" id="PS50835"/>
    </source>
</evidence>
<evidence type="ECO:0000256" key="8">
    <source>
        <dbReference type="ARBA" id="ARBA00023136"/>
    </source>
</evidence>
<sequence length="240" mass="27087">MGLHACIPLSYSPVLQVTISLGKVELSVGESKFFTCTVIGEPVSIEWYSPDGQKVVSNERVVVQTEGIRSRLTIYNANEEDAGIYQCQVFDVNGKSQEATILVEIYKKLTFHEIKSPQEFREGDDAVVICEVNSSPAPIVTWLHNNRDIITELSDKFTMIDNNSLKIQRISKKNEGIYRCEGRVEARGEIDFRDISVIVNGYKKNKVTQYNCTPDDSVQRLEISSNLSWLDPERAAEMKS</sequence>
<evidence type="ECO:0000256" key="3">
    <source>
        <dbReference type="ARBA" id="ARBA00022692"/>
    </source>
</evidence>
<dbReference type="CDD" id="cd00096">
    <property type="entry name" value="Ig"/>
    <property type="match status" value="1"/>
</dbReference>
<evidence type="ECO:0000256" key="4">
    <source>
        <dbReference type="ARBA" id="ARBA00022729"/>
    </source>
</evidence>
<dbReference type="InterPro" id="IPR003599">
    <property type="entry name" value="Ig_sub"/>
</dbReference>
<dbReference type="FunFam" id="2.60.40.10:FF:000528">
    <property type="entry name" value="Neural cell adhesion molecule 2"/>
    <property type="match status" value="1"/>
</dbReference>
<dbReference type="Pfam" id="PF07679">
    <property type="entry name" value="I-set"/>
    <property type="match status" value="1"/>
</dbReference>
<evidence type="ECO:0000313" key="13">
    <source>
        <dbReference type="EMBL" id="GCC29556.1"/>
    </source>
</evidence>
<keyword evidence="7" id="KW-1133">Transmembrane helix</keyword>
<dbReference type="Gene3D" id="2.60.40.10">
    <property type="entry name" value="Immunoglobulins"/>
    <property type="match status" value="2"/>
</dbReference>
<dbReference type="PROSITE" id="PS50835">
    <property type="entry name" value="IG_LIKE"/>
    <property type="match status" value="2"/>
</dbReference>
<evidence type="ECO:0000256" key="10">
    <source>
        <dbReference type="ARBA" id="ARBA00023180"/>
    </source>
</evidence>
<dbReference type="Proteomes" id="UP000287033">
    <property type="component" value="Unassembled WGS sequence"/>
</dbReference>
<dbReference type="STRING" id="137246.A0A401SGL6"/>
<dbReference type="InterPro" id="IPR007110">
    <property type="entry name" value="Ig-like_dom"/>
</dbReference>
<gene>
    <name evidence="13" type="ORF">chiPu_0007998</name>
</gene>
<name>A0A401SGL6_CHIPU</name>
<accession>A0A401SGL6</accession>
<dbReference type="InterPro" id="IPR013783">
    <property type="entry name" value="Ig-like_fold"/>
</dbReference>
<evidence type="ECO:0000256" key="2">
    <source>
        <dbReference type="ARBA" id="ARBA00022475"/>
    </source>
</evidence>
<dbReference type="InterPro" id="IPR003598">
    <property type="entry name" value="Ig_sub2"/>
</dbReference>
<keyword evidence="9" id="KW-1015">Disulfide bond</keyword>
<dbReference type="OrthoDB" id="190835at2759"/>
<evidence type="ECO:0000256" key="9">
    <source>
        <dbReference type="ARBA" id="ARBA00023157"/>
    </source>
</evidence>
<dbReference type="GO" id="GO:0008046">
    <property type="term" value="F:axon guidance receptor activity"/>
    <property type="evidence" value="ECO:0007669"/>
    <property type="project" value="TreeGrafter"/>
</dbReference>
<keyword evidence="2" id="KW-1003">Cell membrane</keyword>
<dbReference type="OMA" id="PVSIEWY"/>
<keyword evidence="5" id="KW-0677">Repeat</keyword>
<dbReference type="SMART" id="SM00409">
    <property type="entry name" value="IG"/>
    <property type="match status" value="2"/>
</dbReference>
<evidence type="ECO:0000256" key="7">
    <source>
        <dbReference type="ARBA" id="ARBA00022989"/>
    </source>
</evidence>
<keyword evidence="14" id="KW-1185">Reference proteome</keyword>
<evidence type="ECO:0000256" key="6">
    <source>
        <dbReference type="ARBA" id="ARBA00022889"/>
    </source>
</evidence>
<evidence type="ECO:0000256" key="1">
    <source>
        <dbReference type="ARBA" id="ARBA00004162"/>
    </source>
</evidence>
<keyword evidence="10" id="KW-0325">Glycoprotein</keyword>
<keyword evidence="11" id="KW-0393">Immunoglobulin domain</keyword>
<feature type="domain" description="Ig-like" evidence="12">
    <location>
        <begin position="107"/>
        <end position="196"/>
    </location>
</feature>
<dbReference type="InterPro" id="IPR036179">
    <property type="entry name" value="Ig-like_dom_sf"/>
</dbReference>
<proteinExistence type="predicted"/>
<protein>
    <recommendedName>
        <fullName evidence="12">Ig-like domain-containing protein</fullName>
    </recommendedName>
</protein>
<keyword evidence="3" id="KW-0812">Transmembrane</keyword>
<dbReference type="GO" id="GO:0005886">
    <property type="term" value="C:plasma membrane"/>
    <property type="evidence" value="ECO:0007669"/>
    <property type="project" value="UniProtKB-SubCell"/>
</dbReference>
<dbReference type="GO" id="GO:0007156">
    <property type="term" value="P:homophilic cell adhesion via plasma membrane adhesion molecules"/>
    <property type="evidence" value="ECO:0007669"/>
    <property type="project" value="TreeGrafter"/>
</dbReference>
<dbReference type="GO" id="GO:0050808">
    <property type="term" value="P:synapse organization"/>
    <property type="evidence" value="ECO:0007669"/>
    <property type="project" value="TreeGrafter"/>
</dbReference>
<reference evidence="13 14" key="1">
    <citation type="journal article" date="2018" name="Nat. Ecol. Evol.">
        <title>Shark genomes provide insights into elasmobranch evolution and the origin of vertebrates.</title>
        <authorList>
            <person name="Hara Y"/>
            <person name="Yamaguchi K"/>
            <person name="Onimaru K"/>
            <person name="Kadota M"/>
            <person name="Koyanagi M"/>
            <person name="Keeley SD"/>
            <person name="Tatsumi K"/>
            <person name="Tanaka K"/>
            <person name="Motone F"/>
            <person name="Kageyama Y"/>
            <person name="Nozu R"/>
            <person name="Adachi N"/>
            <person name="Nishimura O"/>
            <person name="Nakagawa R"/>
            <person name="Tanegashima C"/>
            <person name="Kiyatake I"/>
            <person name="Matsumoto R"/>
            <person name="Murakumo K"/>
            <person name="Nishida K"/>
            <person name="Terakita A"/>
            <person name="Kuratani S"/>
            <person name="Sato K"/>
            <person name="Hyodo S Kuraku.S."/>
        </authorList>
    </citation>
    <scope>NUCLEOTIDE SEQUENCE [LARGE SCALE GENOMIC DNA]</scope>
</reference>